<evidence type="ECO:0000259" key="4">
    <source>
        <dbReference type="PROSITE" id="PS50404"/>
    </source>
</evidence>
<dbReference type="OrthoDB" id="5588846at2759"/>
<keyword evidence="2" id="KW-0863">Zinc-finger</keyword>
<dbReference type="InterPro" id="IPR036249">
    <property type="entry name" value="Thioredoxin-like_sf"/>
</dbReference>
<dbReference type="InterPro" id="IPR036282">
    <property type="entry name" value="Glutathione-S-Trfase_C_sf"/>
</dbReference>
<reference evidence="7 8" key="1">
    <citation type="submission" date="2017-06" db="EMBL/GenBank/DDBJ databases">
        <title>Draft genome sequence of a variant of Elsinoe murrayae.</title>
        <authorList>
            <person name="Cheng Q."/>
        </authorList>
    </citation>
    <scope>NUCLEOTIDE SEQUENCE [LARGE SCALE GENOMIC DNA]</scope>
    <source>
        <strain evidence="7 8">CQ-2017a</strain>
    </source>
</reference>
<dbReference type="InterPro" id="IPR001841">
    <property type="entry name" value="Znf_RING"/>
</dbReference>
<evidence type="ECO:0000313" key="8">
    <source>
        <dbReference type="Proteomes" id="UP000243797"/>
    </source>
</evidence>
<dbReference type="Gene3D" id="1.20.1050.10">
    <property type="match status" value="1"/>
</dbReference>
<dbReference type="CDD" id="cd00570">
    <property type="entry name" value="GST_N_family"/>
    <property type="match status" value="1"/>
</dbReference>
<dbReference type="GO" id="GO:0008270">
    <property type="term" value="F:zinc ion binding"/>
    <property type="evidence" value="ECO:0007669"/>
    <property type="project" value="UniProtKB-KW"/>
</dbReference>
<dbReference type="PRINTS" id="PR01625">
    <property type="entry name" value="GSTRNSFRASEO"/>
</dbReference>
<dbReference type="PROSITE" id="PS50089">
    <property type="entry name" value="ZF_RING_2"/>
    <property type="match status" value="1"/>
</dbReference>
<comment type="caution">
    <text evidence="7">The sequence shown here is derived from an EMBL/GenBank/DDBJ whole genome shotgun (WGS) entry which is preliminary data.</text>
</comment>
<dbReference type="SUPFAM" id="SSF52833">
    <property type="entry name" value="Thioredoxin-like"/>
    <property type="match status" value="1"/>
</dbReference>
<keyword evidence="1" id="KW-0560">Oxidoreductase</keyword>
<dbReference type="PROSITE" id="PS50404">
    <property type="entry name" value="GST_NTER"/>
    <property type="match status" value="1"/>
</dbReference>
<dbReference type="GO" id="GO:0045174">
    <property type="term" value="F:glutathione dehydrogenase (ascorbate) activity"/>
    <property type="evidence" value="ECO:0007669"/>
    <property type="project" value="UniProtKB-ARBA"/>
</dbReference>
<dbReference type="InterPro" id="IPR005442">
    <property type="entry name" value="GST_omega"/>
</dbReference>
<dbReference type="Pfam" id="PF13409">
    <property type="entry name" value="GST_N_2"/>
    <property type="match status" value="1"/>
</dbReference>
<evidence type="ECO:0000256" key="1">
    <source>
        <dbReference type="ARBA" id="ARBA00023002"/>
    </source>
</evidence>
<dbReference type="Gene3D" id="3.40.30.10">
    <property type="entry name" value="Glutaredoxin"/>
    <property type="match status" value="1"/>
</dbReference>
<dbReference type="PROSITE" id="PS51382">
    <property type="entry name" value="SPX"/>
    <property type="match status" value="1"/>
</dbReference>
<proteinExistence type="predicted"/>
<evidence type="ECO:0000256" key="2">
    <source>
        <dbReference type="PROSITE-ProRule" id="PRU00175"/>
    </source>
</evidence>
<dbReference type="EMBL" id="NKHZ01000011">
    <property type="protein sequence ID" value="PNS21236.1"/>
    <property type="molecule type" value="Genomic_DNA"/>
</dbReference>
<evidence type="ECO:0000313" key="7">
    <source>
        <dbReference type="EMBL" id="PNS21236.1"/>
    </source>
</evidence>
<dbReference type="PANTHER" id="PTHR43968:SF13">
    <property type="entry name" value="GLUTATHIONE TRANSFERASE OMEGA-1"/>
    <property type="match status" value="1"/>
</dbReference>
<dbReference type="InterPro" id="IPR004045">
    <property type="entry name" value="Glutathione_S-Trfase_N"/>
</dbReference>
<dbReference type="SUPFAM" id="SSF47616">
    <property type="entry name" value="GST C-terminal domain-like"/>
    <property type="match status" value="1"/>
</dbReference>
<dbReference type="GO" id="GO:0005737">
    <property type="term" value="C:cytoplasm"/>
    <property type="evidence" value="ECO:0007669"/>
    <property type="project" value="InterPro"/>
</dbReference>
<dbReference type="Proteomes" id="UP000243797">
    <property type="component" value="Unassembled WGS sequence"/>
</dbReference>
<sequence length="719" mass="81017">MKYGHEYTEALSEFPTDWVSAAVSYRALKKCIKQVERELAQYGLDAETLKTLDSSFGVRKTSDGQRGDVASSAFTPELWVAVDETTGQFLHAGLTRTTKQYLDRRRSTLSLGKKFDDLTIDAPYPTEKPPSTDIDVPVPSRAVWKQIPLTTVTTFFDSLDPALAGLESIQEQESTRLKSKIVGLGSEISSSTNAPSSAKSSVVKASKKDMRVWRQVFELYLETPIFFSTHEVDHGSRSYTKAKEQLQLFSNRLVELGLVKKFRNPTSRSAFNSFVALNLDILRIMHFEEMNALAVRKILKKFDKRTNLGASKAYRNASTNAAGPLARSIAKDMCAEIQTNVLVVVPQLDDYLCPVCAELAWKPIKLGCCNAVFCIRCVIHLQRNDETRCPMCRSPSVPVADSSRIDKATMDQMLKYFPKETKIKQAANERAAGMDIIQPTDQTFSLLNRDMPPPDADLHPVATGPAKKIVDDHQAQQDLKLYAGWFCPFVQRTWTVLEEKKIPYQYIEVNPYHKPASLLSLNPRGLVPTLAYDSKPLYESVVIGEFLEEAFPDHKPHLLPSDPYERARTRIWTDYCTSRIIPAYHRFLQCQDKGAELETLRDEFLGHLKEFAREMDGEGPYFGGSEVGLIDLVVAPWAVRLWVFDHFKGGNGIPGAGQGGDDEALWSRWRKWVEAISSRPSVKNTTSEREFYLPIYQKYAEDRAQSELAKATRKGRGVP</sequence>
<dbReference type="InterPro" id="IPR010987">
    <property type="entry name" value="Glutathione-S-Trfase_C-like"/>
</dbReference>
<dbReference type="Pfam" id="PF13410">
    <property type="entry name" value="GST_C_2"/>
    <property type="match status" value="1"/>
</dbReference>
<dbReference type="PROSITE" id="PS50405">
    <property type="entry name" value="GST_CTER"/>
    <property type="match status" value="1"/>
</dbReference>
<name>A0A2K1R1S3_9PEZI</name>
<dbReference type="SUPFAM" id="SSF57850">
    <property type="entry name" value="RING/U-box"/>
    <property type="match status" value="1"/>
</dbReference>
<keyword evidence="2" id="KW-0862">Zinc</keyword>
<evidence type="ECO:0000259" key="6">
    <source>
        <dbReference type="PROSITE" id="PS51382"/>
    </source>
</evidence>
<feature type="domain" description="GST N-terminal" evidence="4">
    <location>
        <begin position="477"/>
        <end position="555"/>
    </location>
</feature>
<dbReference type="InterPro" id="IPR004331">
    <property type="entry name" value="SPX_dom"/>
</dbReference>
<feature type="domain" description="GST C-terminal" evidence="5">
    <location>
        <begin position="562"/>
        <end position="695"/>
    </location>
</feature>
<dbReference type="InterPro" id="IPR050983">
    <property type="entry name" value="GST_Omega/HSP26"/>
</dbReference>
<dbReference type="AlphaFoldDB" id="A0A2K1R1S3"/>
<feature type="domain" description="RING-type" evidence="3">
    <location>
        <begin position="353"/>
        <end position="393"/>
    </location>
</feature>
<dbReference type="GO" id="GO:0004364">
    <property type="term" value="F:glutathione transferase activity"/>
    <property type="evidence" value="ECO:0007669"/>
    <property type="project" value="InterPro"/>
</dbReference>
<dbReference type="STRING" id="2082308.A0A2K1R1S3"/>
<evidence type="ECO:0000259" key="5">
    <source>
        <dbReference type="PROSITE" id="PS50405"/>
    </source>
</evidence>
<evidence type="ECO:0000259" key="3">
    <source>
        <dbReference type="PROSITE" id="PS50089"/>
    </source>
</evidence>
<accession>A0A2K1R1S3</accession>
<dbReference type="Gene3D" id="3.30.40.10">
    <property type="entry name" value="Zinc/RING finger domain, C3HC4 (zinc finger)"/>
    <property type="match status" value="1"/>
</dbReference>
<dbReference type="Pfam" id="PF03105">
    <property type="entry name" value="SPX"/>
    <property type="match status" value="1"/>
</dbReference>
<gene>
    <name evidence="7" type="ORF">CAC42_1015</name>
</gene>
<dbReference type="InterPro" id="IPR040079">
    <property type="entry name" value="Glutathione_S-Trfase"/>
</dbReference>
<dbReference type="InterPro" id="IPR013083">
    <property type="entry name" value="Znf_RING/FYVE/PHD"/>
</dbReference>
<dbReference type="SFLD" id="SFLDG00358">
    <property type="entry name" value="Main_(cytGST)"/>
    <property type="match status" value="1"/>
</dbReference>
<protein>
    <submittedName>
        <fullName evidence="7">Uncharacterized protein</fullName>
    </submittedName>
</protein>
<organism evidence="7 8">
    <name type="scientific">Sphaceloma murrayae</name>
    <dbReference type="NCBI Taxonomy" id="2082308"/>
    <lineage>
        <taxon>Eukaryota</taxon>
        <taxon>Fungi</taxon>
        <taxon>Dikarya</taxon>
        <taxon>Ascomycota</taxon>
        <taxon>Pezizomycotina</taxon>
        <taxon>Dothideomycetes</taxon>
        <taxon>Dothideomycetidae</taxon>
        <taxon>Myriangiales</taxon>
        <taxon>Elsinoaceae</taxon>
        <taxon>Sphaceloma</taxon>
    </lineage>
</organism>
<keyword evidence="8" id="KW-1185">Reference proteome</keyword>
<feature type="domain" description="SPX" evidence="6">
    <location>
        <begin position="1"/>
        <end position="316"/>
    </location>
</feature>
<dbReference type="PANTHER" id="PTHR43968">
    <property type="match status" value="1"/>
</dbReference>
<dbReference type="InParanoid" id="A0A2K1R1S3"/>
<dbReference type="SFLD" id="SFLDS00019">
    <property type="entry name" value="Glutathione_Transferase_(cytos"/>
    <property type="match status" value="1"/>
</dbReference>
<keyword evidence="2" id="KW-0479">Metal-binding</keyword>